<accession>A0A7D5NYA6</accession>
<dbReference type="GeneID" id="56076496"/>
<dbReference type="PANTHER" id="PTHR43376:SF1">
    <property type="entry name" value="OLIGOPEPTIDE TRANSPORT SYSTEM PERMEASE PROTEIN"/>
    <property type="match status" value="1"/>
</dbReference>
<evidence type="ECO:0000313" key="7">
    <source>
        <dbReference type="EMBL" id="QLH76057.1"/>
    </source>
</evidence>
<dbReference type="Proteomes" id="UP000509667">
    <property type="component" value="Chromosome"/>
</dbReference>
<name>A0A7D5NYA6_9EURY</name>
<keyword evidence="2 5" id="KW-0812">Transmembrane</keyword>
<dbReference type="PANTHER" id="PTHR43376">
    <property type="entry name" value="OLIGOPEPTIDE TRANSPORT SYSTEM PERMEASE PROTEIN"/>
    <property type="match status" value="1"/>
</dbReference>
<dbReference type="Gene3D" id="1.10.3720.10">
    <property type="entry name" value="MetI-like"/>
    <property type="match status" value="1"/>
</dbReference>
<evidence type="ECO:0000256" key="2">
    <source>
        <dbReference type="ARBA" id="ARBA00022692"/>
    </source>
</evidence>
<evidence type="ECO:0000256" key="1">
    <source>
        <dbReference type="ARBA" id="ARBA00004141"/>
    </source>
</evidence>
<dbReference type="InterPro" id="IPR000515">
    <property type="entry name" value="MetI-like"/>
</dbReference>
<evidence type="ECO:0000313" key="8">
    <source>
        <dbReference type="Proteomes" id="UP000509667"/>
    </source>
</evidence>
<reference evidence="7 8" key="1">
    <citation type="submission" date="2020-07" db="EMBL/GenBank/DDBJ databases">
        <title>Halosimplex pelagicum sp. nov. and Halosimplex rubrum sp. nov., isolated from salted brown alga Laminaria, and emended description of the genus Halosimplex.</title>
        <authorList>
            <person name="Cui H."/>
        </authorList>
    </citation>
    <scope>NUCLEOTIDE SEQUENCE [LARGE SCALE GENOMIC DNA]</scope>
    <source>
        <strain evidence="7 8">R27</strain>
    </source>
</reference>
<dbReference type="CDD" id="cd06261">
    <property type="entry name" value="TM_PBP2"/>
    <property type="match status" value="1"/>
</dbReference>
<sequence length="331" mass="36318">MRWLLKRLGQVVITIYVVITLSFVLIRLMPGNVVDALIAQLETEGVEASQIQAQVTNLAGINPEDPIHIAYIDYVTDVLRGDLGTSLWSGKEVSVMIADTLPWTVFLLSWATFLSFFVGIALGALMAYYEGGRLDLGLTSYAMVAGSIPYYVFAVLLVLFLSYRYQIFPTSGRAPNGMAPGFTWPYISGVINHAVLPVFSLVLSGGIASLSMRGNSIRVLGEDYLRVARLRGLSDRTIAVQYVARNALLPMYTGFMISLGSMFSGAVILETVFSYYGMGFILVQSVDHRDYPVMLGCFMVITIAVVVALFVADLTYSKIDPRVEGTNSDTY</sequence>
<dbReference type="SUPFAM" id="SSF161098">
    <property type="entry name" value="MetI-like"/>
    <property type="match status" value="1"/>
</dbReference>
<feature type="transmembrane region" description="Helical" evidence="5">
    <location>
        <begin position="183"/>
        <end position="208"/>
    </location>
</feature>
<dbReference type="GO" id="GO:0055085">
    <property type="term" value="P:transmembrane transport"/>
    <property type="evidence" value="ECO:0007669"/>
    <property type="project" value="InterPro"/>
</dbReference>
<comment type="subcellular location">
    <subcellularLocation>
        <location evidence="5">Cell membrane</location>
        <topology evidence="5">Multi-pass membrane protein</topology>
    </subcellularLocation>
    <subcellularLocation>
        <location evidence="1">Membrane</location>
        <topology evidence="1">Multi-pass membrane protein</topology>
    </subcellularLocation>
</comment>
<keyword evidence="5" id="KW-0813">Transport</keyword>
<organism evidence="7 8">
    <name type="scientific">Halosimplex rubrum</name>
    <dbReference type="NCBI Taxonomy" id="869889"/>
    <lineage>
        <taxon>Archaea</taxon>
        <taxon>Methanobacteriati</taxon>
        <taxon>Methanobacteriota</taxon>
        <taxon>Stenosarchaea group</taxon>
        <taxon>Halobacteria</taxon>
        <taxon>Halobacteriales</taxon>
        <taxon>Haloarculaceae</taxon>
        <taxon>Halosimplex</taxon>
    </lineage>
</organism>
<evidence type="ECO:0000259" key="6">
    <source>
        <dbReference type="PROSITE" id="PS50928"/>
    </source>
</evidence>
<protein>
    <submittedName>
        <fullName evidence="7">ABC transporter permease</fullName>
    </submittedName>
</protein>
<dbReference type="PROSITE" id="PS50928">
    <property type="entry name" value="ABC_TM1"/>
    <property type="match status" value="1"/>
</dbReference>
<proteinExistence type="inferred from homology"/>
<comment type="similarity">
    <text evidence="5">Belongs to the binding-protein-dependent transport system permease family.</text>
</comment>
<dbReference type="RefSeq" id="WP_179910001.1">
    <property type="nucleotide sequence ID" value="NZ_CP058910.1"/>
</dbReference>
<keyword evidence="3 5" id="KW-1133">Transmembrane helix</keyword>
<evidence type="ECO:0000256" key="5">
    <source>
        <dbReference type="RuleBase" id="RU363032"/>
    </source>
</evidence>
<feature type="transmembrane region" description="Helical" evidence="5">
    <location>
        <begin position="103"/>
        <end position="129"/>
    </location>
</feature>
<dbReference type="KEGG" id="hrr:HZS55_01495"/>
<feature type="transmembrane region" description="Helical" evidence="5">
    <location>
        <begin position="141"/>
        <end position="163"/>
    </location>
</feature>
<dbReference type="EMBL" id="CP058910">
    <property type="protein sequence ID" value="QLH76057.1"/>
    <property type="molecule type" value="Genomic_DNA"/>
</dbReference>
<keyword evidence="4 5" id="KW-0472">Membrane</keyword>
<dbReference type="InterPro" id="IPR035906">
    <property type="entry name" value="MetI-like_sf"/>
</dbReference>
<keyword evidence="8" id="KW-1185">Reference proteome</keyword>
<dbReference type="Pfam" id="PF00528">
    <property type="entry name" value="BPD_transp_1"/>
    <property type="match status" value="1"/>
</dbReference>
<feature type="transmembrane region" description="Helical" evidence="5">
    <location>
        <begin position="255"/>
        <end position="276"/>
    </location>
</feature>
<feature type="transmembrane region" description="Helical" evidence="5">
    <location>
        <begin position="12"/>
        <end position="29"/>
    </location>
</feature>
<dbReference type="OrthoDB" id="44105at2157"/>
<dbReference type="GO" id="GO:0005886">
    <property type="term" value="C:plasma membrane"/>
    <property type="evidence" value="ECO:0007669"/>
    <property type="project" value="UniProtKB-SubCell"/>
</dbReference>
<feature type="transmembrane region" description="Helical" evidence="5">
    <location>
        <begin position="291"/>
        <end position="312"/>
    </location>
</feature>
<gene>
    <name evidence="7" type="ORF">HZS55_01495</name>
</gene>
<evidence type="ECO:0000256" key="3">
    <source>
        <dbReference type="ARBA" id="ARBA00022989"/>
    </source>
</evidence>
<evidence type="ECO:0000256" key="4">
    <source>
        <dbReference type="ARBA" id="ARBA00023136"/>
    </source>
</evidence>
<dbReference type="AlphaFoldDB" id="A0A7D5NYA6"/>
<feature type="domain" description="ABC transmembrane type-1" evidence="6">
    <location>
        <begin position="101"/>
        <end position="312"/>
    </location>
</feature>